<comment type="caution">
    <text evidence="2">The sequence shown here is derived from an EMBL/GenBank/DDBJ whole genome shotgun (WGS) entry which is preliminary data.</text>
</comment>
<feature type="region of interest" description="Disordered" evidence="1">
    <location>
        <begin position="204"/>
        <end position="271"/>
    </location>
</feature>
<keyword evidence="3" id="KW-1185">Reference proteome</keyword>
<feature type="compositionally biased region" description="Low complexity" evidence="1">
    <location>
        <begin position="226"/>
        <end position="236"/>
    </location>
</feature>
<gene>
    <name evidence="2" type="ORF">KUF71_024163</name>
</gene>
<organism evidence="2 3">
    <name type="scientific">Frankliniella fusca</name>
    <dbReference type="NCBI Taxonomy" id="407009"/>
    <lineage>
        <taxon>Eukaryota</taxon>
        <taxon>Metazoa</taxon>
        <taxon>Ecdysozoa</taxon>
        <taxon>Arthropoda</taxon>
        <taxon>Hexapoda</taxon>
        <taxon>Insecta</taxon>
        <taxon>Pterygota</taxon>
        <taxon>Neoptera</taxon>
        <taxon>Paraneoptera</taxon>
        <taxon>Thysanoptera</taxon>
        <taxon>Terebrantia</taxon>
        <taxon>Thripoidea</taxon>
        <taxon>Thripidae</taxon>
        <taxon>Frankliniella</taxon>
    </lineage>
</organism>
<dbReference type="Proteomes" id="UP001219518">
    <property type="component" value="Unassembled WGS sequence"/>
</dbReference>
<feature type="compositionally biased region" description="Basic and acidic residues" evidence="1">
    <location>
        <begin position="247"/>
        <end position="271"/>
    </location>
</feature>
<evidence type="ECO:0000256" key="1">
    <source>
        <dbReference type="SAM" id="MobiDB-lite"/>
    </source>
</evidence>
<protein>
    <submittedName>
        <fullName evidence="2">Glutamate receptor ionotropic, NMDA 3A</fullName>
    </submittedName>
</protein>
<dbReference type="AlphaFoldDB" id="A0AAE1I0U3"/>
<feature type="non-terminal residue" evidence="2">
    <location>
        <position position="1"/>
    </location>
</feature>
<evidence type="ECO:0000313" key="3">
    <source>
        <dbReference type="Proteomes" id="UP001219518"/>
    </source>
</evidence>
<sequence>MRDDEELVPNCVILHPAPQELRLAAMQALAGRADWLEERPARALASSFQILNLVRQPSPAGRAPVLQQATHQTDDVVDALDEEGERVRGMWRGVGRILGRVVDLDTIVWPGGDLVVPGLSVRARSVFRIVTALAPPFVMEAELDEDGQCLRGLPCHRLLTRGKDNLTLVFSELETQERLEEEAEANAEDVVDVVVDYPQDAAGLASTEATESATHTGQGGRQDSWAAPGSPAATADAGGGGGGGGGRGDHDVRYFVERRDSEEQFDLPKYK</sequence>
<reference evidence="2" key="1">
    <citation type="submission" date="2021-07" db="EMBL/GenBank/DDBJ databases">
        <authorList>
            <person name="Catto M.A."/>
            <person name="Jacobson A."/>
            <person name="Kennedy G."/>
            <person name="Labadie P."/>
            <person name="Hunt B.G."/>
            <person name="Srinivasan R."/>
        </authorList>
    </citation>
    <scope>NUCLEOTIDE SEQUENCE</scope>
    <source>
        <strain evidence="2">PL_HMW_Pooled</strain>
        <tissue evidence="2">Head</tissue>
    </source>
</reference>
<keyword evidence="2" id="KW-0675">Receptor</keyword>
<reference evidence="2" key="2">
    <citation type="journal article" date="2023" name="BMC Genomics">
        <title>Pest status, molecular evolution, and epigenetic factors derived from the genome assembly of Frankliniella fusca, a thysanopteran phytovirus vector.</title>
        <authorList>
            <person name="Catto M.A."/>
            <person name="Labadie P.E."/>
            <person name="Jacobson A.L."/>
            <person name="Kennedy G.G."/>
            <person name="Srinivasan R."/>
            <person name="Hunt B.G."/>
        </authorList>
    </citation>
    <scope>NUCLEOTIDE SEQUENCE</scope>
    <source>
        <strain evidence="2">PL_HMW_Pooled</strain>
    </source>
</reference>
<evidence type="ECO:0000313" key="2">
    <source>
        <dbReference type="EMBL" id="KAK3930806.1"/>
    </source>
</evidence>
<feature type="compositionally biased region" description="Low complexity" evidence="1">
    <location>
        <begin position="204"/>
        <end position="216"/>
    </location>
</feature>
<feature type="compositionally biased region" description="Gly residues" evidence="1">
    <location>
        <begin position="237"/>
        <end position="246"/>
    </location>
</feature>
<proteinExistence type="predicted"/>
<accession>A0AAE1I0U3</accession>
<dbReference type="EMBL" id="JAHWGI010001412">
    <property type="protein sequence ID" value="KAK3930806.1"/>
    <property type="molecule type" value="Genomic_DNA"/>
</dbReference>
<name>A0AAE1I0U3_9NEOP</name>
<dbReference type="Gene3D" id="3.40.190.10">
    <property type="entry name" value="Periplasmic binding protein-like II"/>
    <property type="match status" value="1"/>
</dbReference>